<dbReference type="PROSITE" id="PS50217">
    <property type="entry name" value="BZIP"/>
    <property type="match status" value="1"/>
</dbReference>
<dbReference type="InterPro" id="IPR046347">
    <property type="entry name" value="bZIP_sf"/>
</dbReference>
<feature type="domain" description="BZIP" evidence="2">
    <location>
        <begin position="37"/>
        <end position="100"/>
    </location>
</feature>
<feature type="region of interest" description="Disordered" evidence="1">
    <location>
        <begin position="1"/>
        <end position="65"/>
    </location>
</feature>
<dbReference type="AlphaFoldDB" id="A0A9D3MQ53"/>
<name>A0A9D3MQ53_ANGAN</name>
<dbReference type="GO" id="GO:0000978">
    <property type="term" value="F:RNA polymerase II cis-regulatory region sequence-specific DNA binding"/>
    <property type="evidence" value="ECO:0007669"/>
    <property type="project" value="TreeGrafter"/>
</dbReference>
<reference evidence="3" key="1">
    <citation type="submission" date="2021-01" db="EMBL/GenBank/DDBJ databases">
        <title>A chromosome-scale assembly of European eel, Anguilla anguilla.</title>
        <authorList>
            <person name="Henkel C."/>
            <person name="Jong-Raadsen S.A."/>
            <person name="Dufour S."/>
            <person name="Weltzien F.-A."/>
            <person name="Palstra A.P."/>
            <person name="Pelster B."/>
            <person name="Spaink H.P."/>
            <person name="Van Den Thillart G.E."/>
            <person name="Jansen H."/>
            <person name="Zahm M."/>
            <person name="Klopp C."/>
            <person name="Cedric C."/>
            <person name="Louis A."/>
            <person name="Berthelot C."/>
            <person name="Parey E."/>
            <person name="Roest Crollius H."/>
            <person name="Montfort J."/>
            <person name="Robinson-Rechavi M."/>
            <person name="Bucao C."/>
            <person name="Bouchez O."/>
            <person name="Gislard M."/>
            <person name="Lluch J."/>
            <person name="Milhes M."/>
            <person name="Lampietro C."/>
            <person name="Lopez Roques C."/>
            <person name="Donnadieu C."/>
            <person name="Braasch I."/>
            <person name="Desvignes T."/>
            <person name="Postlethwait J."/>
            <person name="Bobe J."/>
            <person name="Guiguen Y."/>
            <person name="Dirks R."/>
        </authorList>
    </citation>
    <scope>NUCLEOTIDE SEQUENCE</scope>
    <source>
        <strain evidence="3">Tag_6206</strain>
        <tissue evidence="3">Liver</tissue>
    </source>
</reference>
<evidence type="ECO:0000313" key="3">
    <source>
        <dbReference type="EMBL" id="KAG5851928.1"/>
    </source>
</evidence>
<dbReference type="SUPFAM" id="SSF57959">
    <property type="entry name" value="Leucine zipper domain"/>
    <property type="match status" value="1"/>
</dbReference>
<sequence>MHLPTGIQMWTEPEPEGSLTSISGDDSSSDTGKCSRVDRKYKRREKNRAAAQKSRKKQTERADALHQELQSLERSNTAYEKEIAFLRLEIERYDSALKQHEPHCCIFTFSSPKTLLSAPSPAPAPTPRLRLPPTGFALPDLLDSAEWPQLWDTVW</sequence>
<evidence type="ECO:0000313" key="4">
    <source>
        <dbReference type="Proteomes" id="UP001044222"/>
    </source>
</evidence>
<dbReference type="Proteomes" id="UP001044222">
    <property type="component" value="Unassembled WGS sequence"/>
</dbReference>
<dbReference type="PANTHER" id="PTHR23351">
    <property type="entry name" value="FOS TRANSCRIPTION FACTOR-RELATED"/>
    <property type="match status" value="1"/>
</dbReference>
<keyword evidence="4" id="KW-1185">Reference proteome</keyword>
<dbReference type="PROSITE" id="PS00036">
    <property type="entry name" value="BZIP_BASIC"/>
    <property type="match status" value="1"/>
</dbReference>
<dbReference type="PRINTS" id="PR00042">
    <property type="entry name" value="LEUZIPPRFOS"/>
</dbReference>
<dbReference type="GO" id="GO:0005634">
    <property type="term" value="C:nucleus"/>
    <property type="evidence" value="ECO:0007669"/>
    <property type="project" value="TreeGrafter"/>
</dbReference>
<dbReference type="SMART" id="SM00338">
    <property type="entry name" value="BRLZ"/>
    <property type="match status" value="1"/>
</dbReference>
<evidence type="ECO:0000259" key="2">
    <source>
        <dbReference type="PROSITE" id="PS50217"/>
    </source>
</evidence>
<dbReference type="PANTHER" id="PTHR23351:SF51">
    <property type="entry name" value="BASIC LEUCINE ZIPPER TRANSCRIPTIONAL FACTOR ATF-LIKE"/>
    <property type="match status" value="1"/>
</dbReference>
<evidence type="ECO:0000256" key="1">
    <source>
        <dbReference type="SAM" id="MobiDB-lite"/>
    </source>
</evidence>
<gene>
    <name evidence="3" type="ORF">ANANG_G00057040</name>
</gene>
<feature type="compositionally biased region" description="Low complexity" evidence="1">
    <location>
        <begin position="17"/>
        <end position="32"/>
    </location>
</feature>
<protein>
    <recommendedName>
        <fullName evidence="2">BZIP domain-containing protein</fullName>
    </recommendedName>
</protein>
<organism evidence="3 4">
    <name type="scientific">Anguilla anguilla</name>
    <name type="common">European freshwater eel</name>
    <name type="synonym">Muraena anguilla</name>
    <dbReference type="NCBI Taxonomy" id="7936"/>
    <lineage>
        <taxon>Eukaryota</taxon>
        <taxon>Metazoa</taxon>
        <taxon>Chordata</taxon>
        <taxon>Craniata</taxon>
        <taxon>Vertebrata</taxon>
        <taxon>Euteleostomi</taxon>
        <taxon>Actinopterygii</taxon>
        <taxon>Neopterygii</taxon>
        <taxon>Teleostei</taxon>
        <taxon>Anguilliformes</taxon>
        <taxon>Anguillidae</taxon>
        <taxon>Anguilla</taxon>
    </lineage>
</organism>
<comment type="caution">
    <text evidence="3">The sequence shown here is derived from an EMBL/GenBank/DDBJ whole genome shotgun (WGS) entry which is preliminary data.</text>
</comment>
<dbReference type="InterPro" id="IPR000837">
    <property type="entry name" value="AP-1"/>
</dbReference>
<dbReference type="InterPro" id="IPR004827">
    <property type="entry name" value="bZIP"/>
</dbReference>
<dbReference type="Gene3D" id="1.20.5.170">
    <property type="match status" value="1"/>
</dbReference>
<dbReference type="EMBL" id="JAFIRN010000003">
    <property type="protein sequence ID" value="KAG5851928.1"/>
    <property type="molecule type" value="Genomic_DNA"/>
</dbReference>
<accession>A0A9D3MQ53</accession>
<dbReference type="Pfam" id="PF00170">
    <property type="entry name" value="bZIP_1"/>
    <property type="match status" value="1"/>
</dbReference>
<dbReference type="GO" id="GO:0000981">
    <property type="term" value="F:DNA-binding transcription factor activity, RNA polymerase II-specific"/>
    <property type="evidence" value="ECO:0007669"/>
    <property type="project" value="TreeGrafter"/>
</dbReference>
<proteinExistence type="predicted"/>